<sequence>MNHEINAVSSGLSDDEQQLKALGYTSNFDRSMSLWENFALGFTYLSPVVGVYSVFAFGLASGGPPMLWAYFIAGFGQLLVALIFGEVVSQFPISGGLYPWSRRLVGRSWAWMAGWIYAWALFTTIAAVAVGAGPFLALLLGFEPSPVVITLIALAVLLTSTLLNLGGTQTLAKVAMFGFICELVGALVVGVYLLAFHREQPFDIVFHTLGAEGAGSYLPAFLTAALVGLFSCYGFEACGDVAEETPDPGRRIPMAMRMTIYIGVGASAFVCYALILAVPDIGAVISGAVTDPLEQILLTTFGPWGSKAVIIVVMVSFLSCVLSLQAAVSRLLFSYGRDRMIFGSGMLSRLSEGQHVPSAALVLAGIVPALIVVLGLLVEDALTTIISFAVVGIYVSFQMVVIGALYARSRGWVPAGKFRLGAWGPIVNILALTYGIGAVINMMWPRAPEEPWFVNYSMLLTSSIVVGAGLLYMVLFRSHERGTAPYADAWKLNSEEEQAAVPVTSRPA</sequence>
<dbReference type="EMBL" id="JACICC010000008">
    <property type="protein sequence ID" value="MBB3810746.1"/>
    <property type="molecule type" value="Genomic_DNA"/>
</dbReference>
<evidence type="ECO:0000256" key="3">
    <source>
        <dbReference type="ARBA" id="ARBA00022692"/>
    </source>
</evidence>
<keyword evidence="8" id="KW-1185">Reference proteome</keyword>
<evidence type="ECO:0000313" key="8">
    <source>
        <dbReference type="Proteomes" id="UP000537592"/>
    </source>
</evidence>
<feature type="transmembrane region" description="Helical" evidence="6">
    <location>
        <begin position="420"/>
        <end position="444"/>
    </location>
</feature>
<dbReference type="PANTHER" id="PTHR45649:SF26">
    <property type="entry name" value="OS04G0435100 PROTEIN"/>
    <property type="match status" value="1"/>
</dbReference>
<organism evidence="7 8">
    <name type="scientific">Pseudochelatococcus contaminans</name>
    <dbReference type="NCBI Taxonomy" id="1538103"/>
    <lineage>
        <taxon>Bacteria</taxon>
        <taxon>Pseudomonadati</taxon>
        <taxon>Pseudomonadota</taxon>
        <taxon>Alphaproteobacteria</taxon>
        <taxon>Hyphomicrobiales</taxon>
        <taxon>Chelatococcaceae</taxon>
        <taxon>Pseudochelatococcus</taxon>
    </lineage>
</organism>
<dbReference type="Gene3D" id="1.20.1740.10">
    <property type="entry name" value="Amino acid/polyamine transporter I"/>
    <property type="match status" value="1"/>
</dbReference>
<dbReference type="InterPro" id="IPR002293">
    <property type="entry name" value="AA/rel_permease1"/>
</dbReference>
<proteinExistence type="predicted"/>
<comment type="caution">
    <text evidence="7">The sequence shown here is derived from an EMBL/GenBank/DDBJ whole genome shotgun (WGS) entry which is preliminary data.</text>
</comment>
<feature type="transmembrane region" description="Helical" evidence="6">
    <location>
        <begin position="356"/>
        <end position="378"/>
    </location>
</feature>
<keyword evidence="3 6" id="KW-0812">Transmembrane</keyword>
<feature type="transmembrane region" description="Helical" evidence="6">
    <location>
        <begin position="67"/>
        <end position="88"/>
    </location>
</feature>
<accession>A0A7W5Z5T5</accession>
<protein>
    <submittedName>
        <fullName evidence="7">Amino acid transporter</fullName>
    </submittedName>
</protein>
<keyword evidence="4 6" id="KW-1133">Transmembrane helix</keyword>
<feature type="transmembrane region" description="Helical" evidence="6">
    <location>
        <begin position="148"/>
        <end position="167"/>
    </location>
</feature>
<evidence type="ECO:0000256" key="1">
    <source>
        <dbReference type="ARBA" id="ARBA00004141"/>
    </source>
</evidence>
<name>A0A7W5Z5T5_9HYPH</name>
<dbReference type="GO" id="GO:0022857">
    <property type="term" value="F:transmembrane transporter activity"/>
    <property type="evidence" value="ECO:0007669"/>
    <property type="project" value="InterPro"/>
</dbReference>
<feature type="transmembrane region" description="Helical" evidence="6">
    <location>
        <begin position="384"/>
        <end position="408"/>
    </location>
</feature>
<evidence type="ECO:0000256" key="5">
    <source>
        <dbReference type="ARBA" id="ARBA00023136"/>
    </source>
</evidence>
<dbReference type="RefSeq" id="WP_210281714.1">
    <property type="nucleotide sequence ID" value="NZ_JACICC010000008.1"/>
</dbReference>
<dbReference type="PANTHER" id="PTHR45649">
    <property type="entry name" value="AMINO-ACID PERMEASE BAT1"/>
    <property type="match status" value="1"/>
</dbReference>
<dbReference type="GO" id="GO:0016020">
    <property type="term" value="C:membrane"/>
    <property type="evidence" value="ECO:0007669"/>
    <property type="project" value="UniProtKB-SubCell"/>
</dbReference>
<feature type="transmembrane region" description="Helical" evidence="6">
    <location>
        <begin position="38"/>
        <end position="61"/>
    </location>
</feature>
<evidence type="ECO:0000256" key="6">
    <source>
        <dbReference type="SAM" id="Phobius"/>
    </source>
</evidence>
<feature type="transmembrane region" description="Helical" evidence="6">
    <location>
        <begin position="456"/>
        <end position="476"/>
    </location>
</feature>
<reference evidence="7 8" key="1">
    <citation type="submission" date="2020-08" db="EMBL/GenBank/DDBJ databases">
        <title>Genomic Encyclopedia of Type Strains, Phase IV (KMG-IV): sequencing the most valuable type-strain genomes for metagenomic binning, comparative biology and taxonomic classification.</title>
        <authorList>
            <person name="Goeker M."/>
        </authorList>
    </citation>
    <scope>NUCLEOTIDE SEQUENCE [LARGE SCALE GENOMIC DNA]</scope>
    <source>
        <strain evidence="7 8">DSM 28760</strain>
    </source>
</reference>
<gene>
    <name evidence="7" type="ORF">FHS81_002852</name>
</gene>
<dbReference type="PIRSF" id="PIRSF006060">
    <property type="entry name" value="AA_transporter"/>
    <property type="match status" value="1"/>
</dbReference>
<evidence type="ECO:0000256" key="4">
    <source>
        <dbReference type="ARBA" id="ARBA00022989"/>
    </source>
</evidence>
<keyword evidence="2" id="KW-0813">Transport</keyword>
<dbReference type="AlphaFoldDB" id="A0A7W5Z5T5"/>
<feature type="transmembrane region" description="Helical" evidence="6">
    <location>
        <begin position="174"/>
        <end position="196"/>
    </location>
</feature>
<dbReference type="Pfam" id="PF13520">
    <property type="entry name" value="AA_permease_2"/>
    <property type="match status" value="1"/>
</dbReference>
<evidence type="ECO:0000256" key="2">
    <source>
        <dbReference type="ARBA" id="ARBA00022448"/>
    </source>
</evidence>
<feature type="transmembrane region" description="Helical" evidence="6">
    <location>
        <begin position="109"/>
        <end position="142"/>
    </location>
</feature>
<comment type="subcellular location">
    <subcellularLocation>
        <location evidence="1">Membrane</location>
        <topology evidence="1">Multi-pass membrane protein</topology>
    </subcellularLocation>
</comment>
<feature type="transmembrane region" description="Helical" evidence="6">
    <location>
        <begin position="309"/>
        <end position="335"/>
    </location>
</feature>
<dbReference type="Proteomes" id="UP000537592">
    <property type="component" value="Unassembled WGS sequence"/>
</dbReference>
<evidence type="ECO:0000313" key="7">
    <source>
        <dbReference type="EMBL" id="MBB3810746.1"/>
    </source>
</evidence>
<feature type="transmembrane region" description="Helical" evidence="6">
    <location>
        <begin position="216"/>
        <end position="239"/>
    </location>
</feature>
<keyword evidence="5 6" id="KW-0472">Membrane</keyword>
<feature type="transmembrane region" description="Helical" evidence="6">
    <location>
        <begin position="260"/>
        <end position="289"/>
    </location>
</feature>